<dbReference type="InterPro" id="IPR001346">
    <property type="entry name" value="Interferon_reg_fact_DNA-bd_dom"/>
</dbReference>
<dbReference type="EMBL" id="BMAV01007072">
    <property type="protein sequence ID" value="GFY49535.1"/>
    <property type="molecule type" value="Genomic_DNA"/>
</dbReference>
<keyword evidence="4" id="KW-1185">Reference proteome</keyword>
<dbReference type="OrthoDB" id="5958224at2759"/>
<gene>
    <name evidence="3" type="primary">AVEN_80679_1</name>
    <name evidence="3" type="ORF">TNIN_337891</name>
</gene>
<proteinExistence type="predicted"/>
<evidence type="ECO:0000259" key="2">
    <source>
        <dbReference type="PROSITE" id="PS51507"/>
    </source>
</evidence>
<evidence type="ECO:0000313" key="3">
    <source>
        <dbReference type="EMBL" id="GFY49535.1"/>
    </source>
</evidence>
<name>A0A8X6X9N2_9ARAC</name>
<dbReference type="Gene3D" id="1.10.10.10">
    <property type="entry name" value="Winged helix-like DNA-binding domain superfamily/Winged helix DNA-binding domain"/>
    <property type="match status" value="1"/>
</dbReference>
<dbReference type="Pfam" id="PF00605">
    <property type="entry name" value="IRF"/>
    <property type="match status" value="1"/>
</dbReference>
<feature type="domain" description="IRF tryptophan pentad repeat" evidence="2">
    <location>
        <begin position="1"/>
        <end position="78"/>
    </location>
</feature>
<evidence type="ECO:0000256" key="1">
    <source>
        <dbReference type="SAM" id="MobiDB-lite"/>
    </source>
</evidence>
<reference evidence="3" key="1">
    <citation type="submission" date="2020-08" db="EMBL/GenBank/DDBJ databases">
        <title>Multicomponent nature underlies the extraordinary mechanical properties of spider dragline silk.</title>
        <authorList>
            <person name="Kono N."/>
            <person name="Nakamura H."/>
            <person name="Mori M."/>
            <person name="Yoshida Y."/>
            <person name="Ohtoshi R."/>
            <person name="Malay A.D."/>
            <person name="Moran D.A.P."/>
            <person name="Tomita M."/>
            <person name="Numata K."/>
            <person name="Arakawa K."/>
        </authorList>
    </citation>
    <scope>NUCLEOTIDE SEQUENCE</scope>
</reference>
<evidence type="ECO:0000313" key="4">
    <source>
        <dbReference type="Proteomes" id="UP000886998"/>
    </source>
</evidence>
<feature type="region of interest" description="Disordered" evidence="1">
    <location>
        <begin position="1"/>
        <end position="22"/>
    </location>
</feature>
<dbReference type="PROSITE" id="PS51507">
    <property type="entry name" value="IRF_2"/>
    <property type="match status" value="1"/>
</dbReference>
<dbReference type="Proteomes" id="UP000886998">
    <property type="component" value="Unassembled WGS sequence"/>
</dbReference>
<dbReference type="GO" id="GO:0000976">
    <property type="term" value="F:transcription cis-regulatory region binding"/>
    <property type="evidence" value="ECO:0007669"/>
    <property type="project" value="InterPro"/>
</dbReference>
<dbReference type="AlphaFoldDB" id="A0A8X6X9N2"/>
<sequence length="180" mass="20965">MGGKREPSGIGGKHQSSSRFNAEDSVVYKEWAIAKRLWNPDDKRSPIAKQRLRAALLKLRNVRCTRKENEYRVYKIEPTIDLNAAIHHNHYSIVHSNESSFGNHSDNYSTDESNQSFEIKTENHPETFSLNQRNHVPAINCRTHSLEESNRFEDSEEYLESDFFIEQLLNSDLFNNFHPT</sequence>
<protein>
    <submittedName>
        <fullName evidence="3">IRF tryptophan pentad repeat domain-containing protein</fullName>
    </submittedName>
</protein>
<organism evidence="3 4">
    <name type="scientific">Trichonephila inaurata madagascariensis</name>
    <dbReference type="NCBI Taxonomy" id="2747483"/>
    <lineage>
        <taxon>Eukaryota</taxon>
        <taxon>Metazoa</taxon>
        <taxon>Ecdysozoa</taxon>
        <taxon>Arthropoda</taxon>
        <taxon>Chelicerata</taxon>
        <taxon>Arachnida</taxon>
        <taxon>Araneae</taxon>
        <taxon>Araneomorphae</taxon>
        <taxon>Entelegynae</taxon>
        <taxon>Araneoidea</taxon>
        <taxon>Nephilidae</taxon>
        <taxon>Trichonephila</taxon>
        <taxon>Trichonephila inaurata</taxon>
    </lineage>
</organism>
<comment type="caution">
    <text evidence="3">The sequence shown here is derived from an EMBL/GenBank/DDBJ whole genome shotgun (WGS) entry which is preliminary data.</text>
</comment>
<accession>A0A8X6X9N2</accession>
<dbReference type="InterPro" id="IPR036388">
    <property type="entry name" value="WH-like_DNA-bd_sf"/>
</dbReference>